<feature type="compositionally biased region" description="Basic and acidic residues" evidence="9">
    <location>
        <begin position="679"/>
        <end position="695"/>
    </location>
</feature>
<feature type="domain" description="TERF2-interacting telomeric protein 1 Myb" evidence="10">
    <location>
        <begin position="109"/>
        <end position="161"/>
    </location>
</feature>
<dbReference type="AlphaFoldDB" id="A0A8K0PKW0"/>
<feature type="region of interest" description="Disordered" evidence="9">
    <location>
        <begin position="167"/>
        <end position="219"/>
    </location>
</feature>
<comment type="subcellular location">
    <subcellularLocation>
        <location evidence="8">Nucleus</location>
    </subcellularLocation>
    <subcellularLocation>
        <location evidence="8">Chromosome</location>
        <location evidence="8">Telomere</location>
    </subcellularLocation>
</comment>
<feature type="domain" description="TRF2-interacting telomeric protein/Rap1 C-terminal" evidence="11">
    <location>
        <begin position="800"/>
        <end position="879"/>
    </location>
</feature>
<dbReference type="Gene3D" id="1.10.10.2170">
    <property type="match status" value="1"/>
</dbReference>
<dbReference type="SUPFAM" id="SSF46689">
    <property type="entry name" value="Homeodomain-like"/>
    <property type="match status" value="1"/>
</dbReference>
<evidence type="ECO:0000256" key="2">
    <source>
        <dbReference type="ARBA" id="ARBA00022454"/>
    </source>
</evidence>
<evidence type="ECO:0000259" key="11">
    <source>
        <dbReference type="Pfam" id="PF11626"/>
    </source>
</evidence>
<evidence type="ECO:0000256" key="9">
    <source>
        <dbReference type="SAM" id="MobiDB-lite"/>
    </source>
</evidence>
<feature type="domain" description="BRCT" evidence="12">
    <location>
        <begin position="5"/>
        <end position="78"/>
    </location>
</feature>
<comment type="similarity">
    <text evidence="1 8">Belongs to the RAP1 family.</text>
</comment>
<feature type="compositionally biased region" description="Acidic residues" evidence="9">
    <location>
        <begin position="482"/>
        <end position="491"/>
    </location>
</feature>
<evidence type="ECO:0000256" key="7">
    <source>
        <dbReference type="ARBA" id="ARBA00023242"/>
    </source>
</evidence>
<comment type="subunit">
    <text evidence="8">Homodimer.</text>
</comment>
<keyword evidence="14" id="KW-1185">Reference proteome</keyword>
<dbReference type="InterPro" id="IPR001357">
    <property type="entry name" value="BRCT_dom"/>
</dbReference>
<dbReference type="PANTHER" id="PTHR16466">
    <property type="entry name" value="TELOMERE REPEAT-BINDING FACTOR 2-INTERACTING PROTEIN 1"/>
    <property type="match status" value="1"/>
</dbReference>
<feature type="compositionally biased region" description="Basic and acidic residues" evidence="9">
    <location>
        <begin position="755"/>
        <end position="767"/>
    </location>
</feature>
<feature type="region of interest" description="Disordered" evidence="9">
    <location>
        <begin position="510"/>
        <end position="772"/>
    </location>
</feature>
<dbReference type="GO" id="GO:0070187">
    <property type="term" value="C:shelterin complex"/>
    <property type="evidence" value="ECO:0007669"/>
    <property type="project" value="TreeGrafter"/>
</dbReference>
<dbReference type="Pfam" id="PF11626">
    <property type="entry name" value="Rap1_C"/>
    <property type="match status" value="1"/>
</dbReference>
<dbReference type="PANTHER" id="PTHR16466:SF6">
    <property type="entry name" value="TELOMERIC REPEAT-BINDING FACTOR 2-INTERACTING PROTEIN 1"/>
    <property type="match status" value="1"/>
</dbReference>
<feature type="compositionally biased region" description="Pro residues" evidence="9">
    <location>
        <begin position="174"/>
        <end position="187"/>
    </location>
</feature>
<dbReference type="InterPro" id="IPR039595">
    <property type="entry name" value="TE2IP/Rap1"/>
</dbReference>
<proteinExistence type="inferred from homology"/>
<dbReference type="GO" id="GO:0042162">
    <property type="term" value="F:telomeric DNA binding"/>
    <property type="evidence" value="ECO:0007669"/>
    <property type="project" value="TreeGrafter"/>
</dbReference>
<keyword evidence="4" id="KW-0805">Transcription regulation</keyword>
<dbReference type="Pfam" id="PF16589">
    <property type="entry name" value="BRCT_2"/>
    <property type="match status" value="1"/>
</dbReference>
<evidence type="ECO:0000256" key="5">
    <source>
        <dbReference type="ARBA" id="ARBA00023159"/>
    </source>
</evidence>
<gene>
    <name evidence="13" type="ORF">KVT40_003144</name>
</gene>
<feature type="compositionally biased region" description="Low complexity" evidence="9">
    <location>
        <begin position="83"/>
        <end position="94"/>
    </location>
</feature>
<feature type="compositionally biased region" description="Polar residues" evidence="9">
    <location>
        <begin position="457"/>
        <end position="469"/>
    </location>
</feature>
<dbReference type="GO" id="GO:0031848">
    <property type="term" value="P:protection from non-homologous end joining at telomere"/>
    <property type="evidence" value="ECO:0007669"/>
    <property type="project" value="TreeGrafter"/>
</dbReference>
<evidence type="ECO:0000259" key="10">
    <source>
        <dbReference type="Pfam" id="PF08914"/>
    </source>
</evidence>
<dbReference type="InterPro" id="IPR015010">
    <property type="entry name" value="TERF2IP_Myb"/>
</dbReference>
<protein>
    <recommendedName>
        <fullName evidence="8">DNA-binding protein RAP1</fullName>
    </recommendedName>
</protein>
<keyword evidence="5" id="KW-0010">Activator</keyword>
<keyword evidence="2 8" id="KW-0158">Chromosome</keyword>
<evidence type="ECO:0000256" key="3">
    <source>
        <dbReference type="ARBA" id="ARBA00022895"/>
    </source>
</evidence>
<feature type="compositionally biased region" description="Basic and acidic residues" evidence="9">
    <location>
        <begin position="394"/>
        <end position="408"/>
    </location>
</feature>
<dbReference type="GO" id="GO:0010833">
    <property type="term" value="P:telomere maintenance via telomere lengthening"/>
    <property type="evidence" value="ECO:0007669"/>
    <property type="project" value="UniProtKB-UniRule"/>
</dbReference>
<comment type="function">
    <text evidence="8">Involved in the regulation of telomere length, clustering and has a specific role in telomere position effect (TPE).</text>
</comment>
<evidence type="ECO:0000256" key="1">
    <source>
        <dbReference type="ARBA" id="ARBA00010467"/>
    </source>
</evidence>
<sequence length="884" mass="97935">MPGVQLFSDKAFFVLQRVPFRSSYIEKIEHHGGRVVRVEQQADYVIADHVRKDAPYGSLSYAFVDDAIRSGTLPELEKHRIGPPTSTAPPSSRPVGGLSAPTKGTRTPFSTADDLELWNWVKHSEAQGAALRGNEIYKELERRNPRHTYQSWRDRYVKIISLKPPLGANQAGPLTPPSDHAPPPPARTQPAQWTTRAEISDSSRPPSTAIPAQIGSRPLEQRRQAVTANGLPHGFSEGDLELLIDEAKHIENILFGDLEDAWQKYAVHHNQHTAEEWAEFYIKHARPEWKRRKAAREQAMRSRVRVEDDTESIPQFDGAVGSALRRSVGTERPSASPQRPRETKPKVVPPKRDRSPELLSSLPKQIGAAVAPRTVTKRTLPFDFVPASASGETRISDESKKRTSHEDLGSAAKRPRVDPEGLLLDNQARDTSGREASPSLPEADPTADQATPEPAVSQLTKENLSQMQAQHRAARTNRANDLIEDDDDDDQEQFVGYLQNIMKHSIDARQSKTDTALAAGGPKIAPQPPLQSTKKSTTIYRPTPRKSVVVEIPESVEGESEEEEEEGLNLPSQPSQSLGSSPPQTRRKQIAQLPPDDSDVEISQSRMNDHSKAVQRPAESPRKPFLPAKRTSGSRNAFAQLGSMAHQMAFPPLEIRPPEAKMTSSPPPLASSDPPGLDGSRDDHDEDRTLIKLDLPDPEGGWPEPLSSLSSDFPIPSVEDSQRDGAQARPVAAETQANFDSLDNNVDFDLPGFDDPIRESSVADRRDSRRRTSNFRDDVRSITPIASDGEDFTEYIESKKRAGFRGADIDTAIFACSMQPKLFDAALNRISQGKGIPKTTTGIFTEQDDEDLQSGNVVKIELLHSKHGPREINRRLQFLHKFNE</sequence>
<comment type="caution">
    <text evidence="13">The sequence shown here is derived from an EMBL/GenBank/DDBJ whole genome shotgun (WGS) entry which is preliminary data.</text>
</comment>
<keyword evidence="3 8" id="KW-0779">Telomere</keyword>
<dbReference type="InterPro" id="IPR038104">
    <property type="entry name" value="Rap1_C_sf"/>
</dbReference>
<dbReference type="Pfam" id="PF08914">
    <property type="entry name" value="Myb_Rap1"/>
    <property type="match status" value="1"/>
</dbReference>
<feature type="compositionally biased region" description="Acidic residues" evidence="9">
    <location>
        <begin position="554"/>
        <end position="567"/>
    </location>
</feature>
<feature type="compositionally biased region" description="Basic and acidic residues" evidence="9">
    <location>
        <begin position="339"/>
        <end position="356"/>
    </location>
</feature>
<feature type="compositionally biased region" description="Polar residues" evidence="9">
    <location>
        <begin position="530"/>
        <end position="540"/>
    </location>
</feature>
<dbReference type="EMBL" id="JAESVG020000003">
    <property type="protein sequence ID" value="KAG8629279.1"/>
    <property type="molecule type" value="Genomic_DNA"/>
</dbReference>
<evidence type="ECO:0000256" key="4">
    <source>
        <dbReference type="ARBA" id="ARBA00023015"/>
    </source>
</evidence>
<reference evidence="13" key="1">
    <citation type="submission" date="2021-07" db="EMBL/GenBank/DDBJ databases">
        <title>Elsinoe batatas strain:CRI-CJ2 Genome sequencing and assembly.</title>
        <authorList>
            <person name="Huang L."/>
        </authorList>
    </citation>
    <scope>NUCLEOTIDE SEQUENCE</scope>
    <source>
        <strain evidence="13">CRI-CJ2</strain>
    </source>
</reference>
<dbReference type="InterPro" id="IPR009057">
    <property type="entry name" value="Homeodomain-like_sf"/>
</dbReference>
<feature type="region of interest" description="Disordered" evidence="9">
    <location>
        <begin position="301"/>
        <end position="370"/>
    </location>
</feature>
<dbReference type="OrthoDB" id="435460at2759"/>
<accession>A0A8K0PKW0</accession>
<evidence type="ECO:0000256" key="8">
    <source>
        <dbReference type="RuleBase" id="RU367107"/>
    </source>
</evidence>
<evidence type="ECO:0000313" key="14">
    <source>
        <dbReference type="Proteomes" id="UP000809789"/>
    </source>
</evidence>
<keyword evidence="6" id="KW-0804">Transcription</keyword>
<feature type="region of interest" description="Disordered" evidence="9">
    <location>
        <begin position="75"/>
        <end position="109"/>
    </location>
</feature>
<dbReference type="Proteomes" id="UP000809789">
    <property type="component" value="Unassembled WGS sequence"/>
</dbReference>
<dbReference type="Gene3D" id="1.10.10.60">
    <property type="entry name" value="Homeodomain-like"/>
    <property type="match status" value="1"/>
</dbReference>
<organism evidence="13 14">
    <name type="scientific">Elsinoe batatas</name>
    <dbReference type="NCBI Taxonomy" id="2601811"/>
    <lineage>
        <taxon>Eukaryota</taxon>
        <taxon>Fungi</taxon>
        <taxon>Dikarya</taxon>
        <taxon>Ascomycota</taxon>
        <taxon>Pezizomycotina</taxon>
        <taxon>Dothideomycetes</taxon>
        <taxon>Dothideomycetidae</taxon>
        <taxon>Myriangiales</taxon>
        <taxon>Elsinoaceae</taxon>
        <taxon>Elsinoe</taxon>
    </lineage>
</organism>
<keyword evidence="7 8" id="KW-0539">Nucleus</keyword>
<evidence type="ECO:0000256" key="6">
    <source>
        <dbReference type="ARBA" id="ARBA00023163"/>
    </source>
</evidence>
<dbReference type="CDD" id="cd11655">
    <property type="entry name" value="rap1_myb-like"/>
    <property type="match status" value="1"/>
</dbReference>
<feature type="compositionally biased region" description="Low complexity" evidence="9">
    <location>
        <begin position="568"/>
        <end position="584"/>
    </location>
</feature>
<feature type="region of interest" description="Disordered" evidence="9">
    <location>
        <begin position="390"/>
        <end position="491"/>
    </location>
</feature>
<dbReference type="InterPro" id="IPR021661">
    <property type="entry name" value="Rap1_C"/>
</dbReference>
<evidence type="ECO:0000259" key="12">
    <source>
        <dbReference type="Pfam" id="PF16589"/>
    </source>
</evidence>
<evidence type="ECO:0000313" key="13">
    <source>
        <dbReference type="EMBL" id="KAG8629279.1"/>
    </source>
</evidence>
<feature type="compositionally biased region" description="Polar residues" evidence="9">
    <location>
        <begin position="735"/>
        <end position="744"/>
    </location>
</feature>
<name>A0A8K0PKW0_9PEZI</name>